<organism evidence="2 3">
    <name type="scientific">Colletotrichum kahawae</name>
    <name type="common">Coffee berry disease fungus</name>
    <dbReference type="NCBI Taxonomy" id="34407"/>
    <lineage>
        <taxon>Eukaryota</taxon>
        <taxon>Fungi</taxon>
        <taxon>Dikarya</taxon>
        <taxon>Ascomycota</taxon>
        <taxon>Pezizomycotina</taxon>
        <taxon>Sordariomycetes</taxon>
        <taxon>Hypocreomycetidae</taxon>
        <taxon>Glomerellales</taxon>
        <taxon>Glomerellaceae</taxon>
        <taxon>Colletotrichum</taxon>
        <taxon>Colletotrichum gloeosporioides species complex</taxon>
    </lineage>
</organism>
<dbReference type="AlphaFoldDB" id="A0AAD9Y8Y8"/>
<keyword evidence="1" id="KW-1133">Transmembrane helix</keyword>
<accession>A0AAD9Y8Y8</accession>
<dbReference type="Proteomes" id="UP001281614">
    <property type="component" value="Unassembled WGS sequence"/>
</dbReference>
<feature type="transmembrane region" description="Helical" evidence="1">
    <location>
        <begin position="88"/>
        <end position="108"/>
    </location>
</feature>
<sequence>MAWLVSVLAFYDAALEKLHQHSEHNSRRQQSQDKQTSQQGGAGFVFTFVFNGDESLSRGVQERVLIGQPFITLESIYGKLRQDFSRKLLAALLCLGVGSYAIMTPRFFSSLTILFNILEHQQIRITGSGRSTIGRATVELPHYFLLFAIPLAQAVYFFFAFMALDDREAGEFKIQGGSARKEGADEKERLAIAGDGVYSNCCLEPLRGKRKGGKKNKNWSEK</sequence>
<evidence type="ECO:0000313" key="3">
    <source>
        <dbReference type="Proteomes" id="UP001281614"/>
    </source>
</evidence>
<reference evidence="2" key="1">
    <citation type="submission" date="2023-02" db="EMBL/GenBank/DDBJ databases">
        <title>Colletotrichum kahawae CIFC_Que2 genome sequencing and assembly.</title>
        <authorList>
            <person name="Baroncelli R."/>
        </authorList>
    </citation>
    <scope>NUCLEOTIDE SEQUENCE</scope>
    <source>
        <strain evidence="2">CIFC_Que2</strain>
    </source>
</reference>
<dbReference type="EMBL" id="VYYT01000333">
    <property type="protein sequence ID" value="KAK2741964.1"/>
    <property type="molecule type" value="Genomic_DNA"/>
</dbReference>
<keyword evidence="3" id="KW-1185">Reference proteome</keyword>
<comment type="caution">
    <text evidence="2">The sequence shown here is derived from an EMBL/GenBank/DDBJ whole genome shotgun (WGS) entry which is preliminary data.</text>
</comment>
<protein>
    <submittedName>
        <fullName evidence="2">Uncharacterized protein</fullName>
    </submittedName>
</protein>
<gene>
    <name evidence="2" type="ORF">CKAH01_01391</name>
</gene>
<keyword evidence="1" id="KW-0812">Transmembrane</keyword>
<proteinExistence type="predicted"/>
<name>A0AAD9Y8Y8_COLKA</name>
<keyword evidence="1" id="KW-0472">Membrane</keyword>
<feature type="transmembrane region" description="Helical" evidence="1">
    <location>
        <begin position="143"/>
        <end position="164"/>
    </location>
</feature>
<evidence type="ECO:0000256" key="1">
    <source>
        <dbReference type="SAM" id="Phobius"/>
    </source>
</evidence>
<evidence type="ECO:0000313" key="2">
    <source>
        <dbReference type="EMBL" id="KAK2741964.1"/>
    </source>
</evidence>